<dbReference type="RefSeq" id="WP_343762975.1">
    <property type="nucleotide sequence ID" value="NZ_BAAAFG010000002.1"/>
</dbReference>
<feature type="domain" description="Amidohydrolase 3" evidence="1">
    <location>
        <begin position="69"/>
        <end position="538"/>
    </location>
</feature>
<evidence type="ECO:0000313" key="3">
    <source>
        <dbReference type="Proteomes" id="UP001500507"/>
    </source>
</evidence>
<dbReference type="Proteomes" id="UP001500507">
    <property type="component" value="Unassembled WGS sequence"/>
</dbReference>
<sequence>MRNYSLLLVVLLCFACAEEKETVDLLIINANIYTVNQNFDTAEAMAISDGKIIATGTTKDIQEKYTSLKVINTKGMTIFPGLIDAHCHFYNLGVQQQAVDLVGTKSFDEVVQRIVDFQKKKNVEFITGRGWDQNDWQEKSFPVKDTLDQLFPNTPLAITRIDGHAMLVNQKALDMAKITTATTFTGGDIEQKNGKLTGIIVDKPMGLIRNVIPALSKEQSIAALLDAQEICTNYGLTTVDDAGLSRDVVALIDSLQQNGALKTRMYAMMSNTPTNLDYYLDKGIIKTDRLNIRSFKAYADGALGSRGAVLKEPYSDKENHFGAMVIGVNEFKDQAKRIAASQYQLNTHAIGDSANAVVLRTYAKLLDNTKDRRWRVEHAQIVAEEDFKYYNENIITSIQPTHATSDMYWAENRVGKERMPGAYAYQRLLKQSGRVALGTDFPVEQVSPFLTFYAAVARKDLEDYPKEGFQMQDALSREDALRGMTIWAAYSNFEEDEKGSLEPGKFADFIVLDQDIMKVDIKQVPKTKVLHTFINGEQLK</sequence>
<dbReference type="InterPro" id="IPR011059">
    <property type="entry name" value="Metal-dep_hydrolase_composite"/>
</dbReference>
<dbReference type="Gene3D" id="3.10.310.70">
    <property type="match status" value="1"/>
</dbReference>
<dbReference type="Gene3D" id="3.20.20.140">
    <property type="entry name" value="Metal-dependent hydrolases"/>
    <property type="match status" value="1"/>
</dbReference>
<evidence type="ECO:0000259" key="1">
    <source>
        <dbReference type="Pfam" id="PF07969"/>
    </source>
</evidence>
<dbReference type="InterPro" id="IPR013108">
    <property type="entry name" value="Amidohydro_3"/>
</dbReference>
<dbReference type="Gene3D" id="2.30.40.10">
    <property type="entry name" value="Urease, subunit C, domain 1"/>
    <property type="match status" value="1"/>
</dbReference>
<dbReference type="SUPFAM" id="SSF51556">
    <property type="entry name" value="Metallo-dependent hydrolases"/>
    <property type="match status" value="1"/>
</dbReference>
<organism evidence="2 3">
    <name type="scientific">Gangjinia marincola</name>
    <dbReference type="NCBI Taxonomy" id="578463"/>
    <lineage>
        <taxon>Bacteria</taxon>
        <taxon>Pseudomonadati</taxon>
        <taxon>Bacteroidota</taxon>
        <taxon>Flavobacteriia</taxon>
        <taxon>Flavobacteriales</taxon>
        <taxon>Flavobacteriaceae</taxon>
        <taxon>Gangjinia</taxon>
    </lineage>
</organism>
<dbReference type="PANTHER" id="PTHR22642:SF2">
    <property type="entry name" value="PROTEIN LONG AFTER FAR-RED 3"/>
    <property type="match status" value="1"/>
</dbReference>
<gene>
    <name evidence="2" type="ORF">GCM10009117_03290</name>
</gene>
<dbReference type="CDD" id="cd01300">
    <property type="entry name" value="YtcJ_like"/>
    <property type="match status" value="1"/>
</dbReference>
<dbReference type="SUPFAM" id="SSF51338">
    <property type="entry name" value="Composite domain of metallo-dependent hydrolases"/>
    <property type="match status" value="1"/>
</dbReference>
<accession>A0ABN1MDQ1</accession>
<reference evidence="2 3" key="1">
    <citation type="journal article" date="2019" name="Int. J. Syst. Evol. Microbiol.">
        <title>The Global Catalogue of Microorganisms (GCM) 10K type strain sequencing project: providing services to taxonomists for standard genome sequencing and annotation.</title>
        <authorList>
            <consortium name="The Broad Institute Genomics Platform"/>
            <consortium name="The Broad Institute Genome Sequencing Center for Infectious Disease"/>
            <person name="Wu L."/>
            <person name="Ma J."/>
        </authorList>
    </citation>
    <scope>NUCLEOTIDE SEQUENCE [LARGE SCALE GENOMIC DNA]</scope>
    <source>
        <strain evidence="2 3">JCM 16082</strain>
    </source>
</reference>
<keyword evidence="3" id="KW-1185">Reference proteome</keyword>
<name>A0ABN1MDQ1_9FLAO</name>
<proteinExistence type="predicted"/>
<comment type="caution">
    <text evidence="2">The sequence shown here is derived from an EMBL/GenBank/DDBJ whole genome shotgun (WGS) entry which is preliminary data.</text>
</comment>
<dbReference type="InterPro" id="IPR032466">
    <property type="entry name" value="Metal_Hydrolase"/>
</dbReference>
<dbReference type="Pfam" id="PF07969">
    <property type="entry name" value="Amidohydro_3"/>
    <property type="match status" value="1"/>
</dbReference>
<dbReference type="EMBL" id="BAAAFG010000002">
    <property type="protein sequence ID" value="GAA0871183.1"/>
    <property type="molecule type" value="Genomic_DNA"/>
</dbReference>
<dbReference type="PANTHER" id="PTHR22642">
    <property type="entry name" value="IMIDAZOLONEPROPIONASE"/>
    <property type="match status" value="1"/>
</dbReference>
<protein>
    <submittedName>
        <fullName evidence="2">Amidohydrolase</fullName>
    </submittedName>
</protein>
<evidence type="ECO:0000313" key="2">
    <source>
        <dbReference type="EMBL" id="GAA0871183.1"/>
    </source>
</evidence>
<dbReference type="InterPro" id="IPR033932">
    <property type="entry name" value="YtcJ-like"/>
</dbReference>